<keyword evidence="3" id="KW-1185">Reference proteome</keyword>
<dbReference type="RefSeq" id="WP_327789283.1">
    <property type="nucleotide sequence ID" value="NZ_JARGEQ010000096.1"/>
</dbReference>
<name>A0AAP3XSH7_9PROT</name>
<evidence type="ECO:0000313" key="3">
    <source>
        <dbReference type="Proteomes" id="UP001301140"/>
    </source>
</evidence>
<evidence type="ECO:0000313" key="2">
    <source>
        <dbReference type="EMBL" id="MDF1586865.1"/>
    </source>
</evidence>
<dbReference type="AlphaFoldDB" id="A0AAP3XSH7"/>
<gene>
    <name evidence="2" type="ORF">PZ740_10785</name>
</gene>
<proteinExistence type="predicted"/>
<organism evidence="2 3">
    <name type="scientific">Marinimicrococcus flavescens</name>
    <dbReference type="NCBI Taxonomy" id="3031815"/>
    <lineage>
        <taxon>Bacteria</taxon>
        <taxon>Pseudomonadati</taxon>
        <taxon>Pseudomonadota</taxon>
        <taxon>Alphaproteobacteria</taxon>
        <taxon>Geminicoccales</taxon>
        <taxon>Geminicoccaceae</taxon>
        <taxon>Marinimicrococcus</taxon>
    </lineage>
</organism>
<comment type="caution">
    <text evidence="2">The sequence shown here is derived from an EMBL/GenBank/DDBJ whole genome shotgun (WGS) entry which is preliminary data.</text>
</comment>
<reference evidence="2 3" key="1">
    <citation type="submission" date="2023-03" db="EMBL/GenBank/DDBJ databases">
        <title>YIM 152171 draft genome.</title>
        <authorList>
            <person name="Yang Z."/>
        </authorList>
    </citation>
    <scope>NUCLEOTIDE SEQUENCE [LARGE SCALE GENOMIC DNA]</scope>
    <source>
        <strain evidence="2 3">YIM 152171</strain>
    </source>
</reference>
<accession>A0AAP3XSH7</accession>
<keyword evidence="1" id="KW-0732">Signal</keyword>
<dbReference type="EMBL" id="JARGEQ010000096">
    <property type="protein sequence ID" value="MDF1586865.1"/>
    <property type="molecule type" value="Genomic_DNA"/>
</dbReference>
<sequence>MAFKPAAPRELLSLALCAAVALAVLPSGEVVAIEFDRAEIFNECNATDGDVGLQVFLDAESWKSVSIKRPEGKRILKVTPEDGLRRIGLTELAIEGVEPPLEEVPFSRFRALFPEGDYVFSGTTASS</sequence>
<protein>
    <submittedName>
        <fullName evidence="2">Uncharacterized protein</fullName>
    </submittedName>
</protein>
<feature type="chain" id="PRO_5043020219" evidence="1">
    <location>
        <begin position="33"/>
        <end position="127"/>
    </location>
</feature>
<dbReference type="Proteomes" id="UP001301140">
    <property type="component" value="Unassembled WGS sequence"/>
</dbReference>
<feature type="signal peptide" evidence="1">
    <location>
        <begin position="1"/>
        <end position="32"/>
    </location>
</feature>
<evidence type="ECO:0000256" key="1">
    <source>
        <dbReference type="SAM" id="SignalP"/>
    </source>
</evidence>